<dbReference type="RefSeq" id="WP_132878353.1">
    <property type="nucleotide sequence ID" value="NZ_SLXQ01000008.1"/>
</dbReference>
<dbReference type="CDD" id="cd01066">
    <property type="entry name" value="APP_MetAP"/>
    <property type="match status" value="1"/>
</dbReference>
<dbReference type="OrthoDB" id="9761809at2"/>
<evidence type="ECO:0000313" key="5">
    <source>
        <dbReference type="Proteomes" id="UP000294911"/>
    </source>
</evidence>
<sequence length="430" mass="45921">MLEDGGSGAEEARATTTEQRVDAHPEVTALGAGAQRSWLTTTAIADVVAAEQRPFPAEEYERRLSAVRARMAEAGLAAMIVFRPSSVEYLCGYHTAETAPQPLLVTETDTYLYVPDLELGRSLASSRVGNLLYCGYADALRSLDVFFDHAIGELPKAARVGIELDHTSTPPRALELLREKGIEVVAGEHLVERVRLVLSAAEIDCMERAAEHTEAGVRAGFAAASEPGATDSSVAAAIAAALYREANSPSVWGPVVATGQRGGIPHSSWQHGPLGQGLTFVEFAGTHHRYHAPVMRTFTRAALDAPDRRLVEMSKAALTGVLETAKAGISAAEVARAGRAAIGVIPDDVVFHQLFGYPVGLAHKPHWMDGAPFYLTVDNEQPLEAGMAFHVPASFRIFGRSVVGLSHTFLVTESGTRVLTKGDAELVELP</sequence>
<name>A0A4R2QMD4_9PSEU</name>
<organism evidence="4 5">
    <name type="scientific">Tamaricihabitans halophyticus</name>
    <dbReference type="NCBI Taxonomy" id="1262583"/>
    <lineage>
        <taxon>Bacteria</taxon>
        <taxon>Bacillati</taxon>
        <taxon>Actinomycetota</taxon>
        <taxon>Actinomycetes</taxon>
        <taxon>Pseudonocardiales</taxon>
        <taxon>Pseudonocardiaceae</taxon>
        <taxon>Tamaricihabitans</taxon>
    </lineage>
</organism>
<dbReference type="InterPro" id="IPR050659">
    <property type="entry name" value="Peptidase_M24B"/>
</dbReference>
<dbReference type="Gene3D" id="3.40.350.10">
    <property type="entry name" value="Creatinase/prolidase N-terminal domain"/>
    <property type="match status" value="1"/>
</dbReference>
<dbReference type="PANTHER" id="PTHR46112">
    <property type="entry name" value="AMINOPEPTIDASE"/>
    <property type="match status" value="1"/>
</dbReference>
<dbReference type="Proteomes" id="UP000294911">
    <property type="component" value="Unassembled WGS sequence"/>
</dbReference>
<evidence type="ECO:0000259" key="3">
    <source>
        <dbReference type="Pfam" id="PF01321"/>
    </source>
</evidence>
<dbReference type="InterPro" id="IPR000587">
    <property type="entry name" value="Creatinase_N"/>
</dbReference>
<dbReference type="Pfam" id="PF01321">
    <property type="entry name" value="Creatinase_N"/>
    <property type="match status" value="1"/>
</dbReference>
<evidence type="ECO:0000313" key="4">
    <source>
        <dbReference type="EMBL" id="TCP50039.1"/>
    </source>
</evidence>
<evidence type="ECO:0000256" key="1">
    <source>
        <dbReference type="SAM" id="MobiDB-lite"/>
    </source>
</evidence>
<dbReference type="SUPFAM" id="SSF55920">
    <property type="entry name" value="Creatinase/aminopeptidase"/>
    <property type="match status" value="1"/>
</dbReference>
<dbReference type="InterPro" id="IPR036005">
    <property type="entry name" value="Creatinase/aminopeptidase-like"/>
</dbReference>
<protein>
    <submittedName>
        <fullName evidence="4">Xaa-Pro dipeptidase</fullName>
    </submittedName>
</protein>
<dbReference type="Gene3D" id="3.90.230.10">
    <property type="entry name" value="Creatinase/methionine aminopeptidase superfamily"/>
    <property type="match status" value="1"/>
</dbReference>
<dbReference type="EMBL" id="SLXQ01000008">
    <property type="protein sequence ID" value="TCP50039.1"/>
    <property type="molecule type" value="Genomic_DNA"/>
</dbReference>
<dbReference type="AlphaFoldDB" id="A0A4R2QMD4"/>
<gene>
    <name evidence="4" type="ORF">EV191_108126</name>
</gene>
<feature type="domain" description="Creatinase N-terminal" evidence="3">
    <location>
        <begin position="63"/>
        <end position="197"/>
    </location>
</feature>
<reference evidence="4 5" key="1">
    <citation type="submission" date="2019-03" db="EMBL/GenBank/DDBJ databases">
        <title>Genomic Encyclopedia of Type Strains, Phase IV (KMG-IV): sequencing the most valuable type-strain genomes for metagenomic binning, comparative biology and taxonomic classification.</title>
        <authorList>
            <person name="Goeker M."/>
        </authorList>
    </citation>
    <scope>NUCLEOTIDE SEQUENCE [LARGE SCALE GENOMIC DNA]</scope>
    <source>
        <strain evidence="4 5">DSM 45765</strain>
    </source>
</reference>
<dbReference type="SUPFAM" id="SSF53092">
    <property type="entry name" value="Creatinase/prolidase N-terminal domain"/>
    <property type="match status" value="1"/>
</dbReference>
<feature type="domain" description="Peptidase M24" evidence="2">
    <location>
        <begin position="204"/>
        <end position="413"/>
    </location>
</feature>
<feature type="region of interest" description="Disordered" evidence="1">
    <location>
        <begin position="1"/>
        <end position="22"/>
    </location>
</feature>
<accession>A0A4R2QMD4</accession>
<dbReference type="Pfam" id="PF00557">
    <property type="entry name" value="Peptidase_M24"/>
    <property type="match status" value="1"/>
</dbReference>
<comment type="caution">
    <text evidence="4">The sequence shown here is derived from an EMBL/GenBank/DDBJ whole genome shotgun (WGS) entry which is preliminary data.</text>
</comment>
<dbReference type="InterPro" id="IPR029149">
    <property type="entry name" value="Creatin/AminoP/Spt16_N"/>
</dbReference>
<keyword evidence="5" id="KW-1185">Reference proteome</keyword>
<proteinExistence type="predicted"/>
<evidence type="ECO:0000259" key="2">
    <source>
        <dbReference type="Pfam" id="PF00557"/>
    </source>
</evidence>
<dbReference type="PANTHER" id="PTHR46112:SF2">
    <property type="entry name" value="XAA-PRO AMINOPEPTIDASE P-RELATED"/>
    <property type="match status" value="1"/>
</dbReference>
<dbReference type="InterPro" id="IPR000994">
    <property type="entry name" value="Pept_M24"/>
</dbReference>